<comment type="similarity">
    <text evidence="5">Belongs to the QueA family.</text>
</comment>
<evidence type="ECO:0000256" key="4">
    <source>
        <dbReference type="ARBA" id="ARBA00022785"/>
    </source>
</evidence>
<keyword evidence="6" id="KW-0413">Isomerase</keyword>
<dbReference type="OrthoDB" id="9805933at2"/>
<dbReference type="EMBL" id="QMFY01000012">
    <property type="protein sequence ID" value="RAV99187.1"/>
    <property type="molecule type" value="Genomic_DNA"/>
</dbReference>
<dbReference type="InterPro" id="IPR003699">
    <property type="entry name" value="QueA"/>
</dbReference>
<keyword evidence="3 5" id="KW-0949">S-adenosyl-L-methionine</keyword>
<dbReference type="GO" id="GO:0005737">
    <property type="term" value="C:cytoplasm"/>
    <property type="evidence" value="ECO:0007669"/>
    <property type="project" value="UniProtKB-SubCell"/>
</dbReference>
<evidence type="ECO:0000256" key="1">
    <source>
        <dbReference type="ARBA" id="ARBA00022490"/>
    </source>
</evidence>
<keyword evidence="4 5" id="KW-0671">Queuosine biosynthesis</keyword>
<evidence type="ECO:0000256" key="2">
    <source>
        <dbReference type="ARBA" id="ARBA00022679"/>
    </source>
</evidence>
<dbReference type="HAMAP" id="MF_00113">
    <property type="entry name" value="QueA"/>
    <property type="match status" value="1"/>
</dbReference>
<organism evidence="6 7">
    <name type="scientific">Pseudochryseolinea flava</name>
    <dbReference type="NCBI Taxonomy" id="2059302"/>
    <lineage>
        <taxon>Bacteria</taxon>
        <taxon>Pseudomonadati</taxon>
        <taxon>Bacteroidota</taxon>
        <taxon>Cytophagia</taxon>
        <taxon>Cytophagales</taxon>
        <taxon>Fulvivirgaceae</taxon>
        <taxon>Pseudochryseolinea</taxon>
    </lineage>
</organism>
<dbReference type="PANTHER" id="PTHR30307:SF0">
    <property type="entry name" value="S-ADENOSYLMETHIONINE:TRNA RIBOSYLTRANSFERASE-ISOMERASE"/>
    <property type="match status" value="1"/>
</dbReference>
<comment type="pathway">
    <text evidence="5">tRNA modification; tRNA-queuosine biosynthesis.</text>
</comment>
<comment type="subunit">
    <text evidence="5">Monomer.</text>
</comment>
<dbReference type="PANTHER" id="PTHR30307">
    <property type="entry name" value="S-ADENOSYLMETHIONINE:TRNA RIBOSYLTRANSFERASE-ISOMERASE"/>
    <property type="match status" value="1"/>
</dbReference>
<comment type="function">
    <text evidence="5">Transfers and isomerizes the ribose moiety from AdoMet to the 7-aminomethyl group of 7-deazaguanine (preQ1-tRNA) to give epoxyqueuosine (oQ-tRNA).</text>
</comment>
<accession>A0A364XY53</accession>
<reference evidence="6 7" key="1">
    <citation type="submission" date="2018-06" db="EMBL/GenBank/DDBJ databases">
        <title>Chryseolinea flavus sp. nov., a member of the phylum Bacteroidetes isolated from soil.</title>
        <authorList>
            <person name="Li Y."/>
            <person name="Wang J."/>
        </authorList>
    </citation>
    <scope>NUCLEOTIDE SEQUENCE [LARGE SCALE GENOMIC DNA]</scope>
    <source>
        <strain evidence="6 7">SDU1-6</strain>
    </source>
</reference>
<protein>
    <recommendedName>
        <fullName evidence="5">S-adenosylmethionine:tRNA ribosyltransferase-isomerase</fullName>
        <ecNumber evidence="5">2.4.99.17</ecNumber>
    </recommendedName>
    <alternativeName>
        <fullName evidence="5">Queuosine biosynthesis protein QueA</fullName>
    </alternativeName>
</protein>
<evidence type="ECO:0000313" key="7">
    <source>
        <dbReference type="Proteomes" id="UP000251889"/>
    </source>
</evidence>
<dbReference type="GO" id="GO:0051075">
    <property type="term" value="F:S-adenosylmethionine:tRNA ribosyltransferase-isomerase activity"/>
    <property type="evidence" value="ECO:0007669"/>
    <property type="project" value="UniProtKB-EC"/>
</dbReference>
<comment type="subcellular location">
    <subcellularLocation>
        <location evidence="5">Cytoplasm</location>
    </subcellularLocation>
</comment>
<dbReference type="RefSeq" id="WP_112748701.1">
    <property type="nucleotide sequence ID" value="NZ_QMFY01000012.1"/>
</dbReference>
<keyword evidence="1 5" id="KW-0963">Cytoplasm</keyword>
<dbReference type="Pfam" id="PF02547">
    <property type="entry name" value="Queuosine_synth"/>
    <property type="match status" value="1"/>
</dbReference>
<evidence type="ECO:0000256" key="5">
    <source>
        <dbReference type="HAMAP-Rule" id="MF_00113"/>
    </source>
</evidence>
<comment type="caution">
    <text evidence="6">The sequence shown here is derived from an EMBL/GenBank/DDBJ whole genome shotgun (WGS) entry which is preliminary data.</text>
</comment>
<gene>
    <name evidence="5" type="primary">queA</name>
    <name evidence="6" type="ORF">DQQ10_20010</name>
</gene>
<evidence type="ECO:0000256" key="3">
    <source>
        <dbReference type="ARBA" id="ARBA00022691"/>
    </source>
</evidence>
<keyword evidence="7" id="KW-1185">Reference proteome</keyword>
<dbReference type="InterPro" id="IPR036100">
    <property type="entry name" value="QueA_sf"/>
</dbReference>
<dbReference type="Proteomes" id="UP000251889">
    <property type="component" value="Unassembled WGS sequence"/>
</dbReference>
<dbReference type="EC" id="2.4.99.17" evidence="5"/>
<dbReference type="InterPro" id="IPR042118">
    <property type="entry name" value="QueA_dom1"/>
</dbReference>
<dbReference type="Gene3D" id="3.40.1780.10">
    <property type="entry name" value="QueA-like"/>
    <property type="match status" value="2"/>
</dbReference>
<comment type="catalytic activity">
    <reaction evidence="5">
        <text>7-aminomethyl-7-carbaguanosine(34) in tRNA + S-adenosyl-L-methionine = epoxyqueuosine(34) in tRNA + adenine + L-methionine + 2 H(+)</text>
        <dbReference type="Rhea" id="RHEA:32155"/>
        <dbReference type="Rhea" id="RHEA-COMP:10342"/>
        <dbReference type="Rhea" id="RHEA-COMP:18582"/>
        <dbReference type="ChEBI" id="CHEBI:15378"/>
        <dbReference type="ChEBI" id="CHEBI:16708"/>
        <dbReference type="ChEBI" id="CHEBI:57844"/>
        <dbReference type="ChEBI" id="CHEBI:59789"/>
        <dbReference type="ChEBI" id="CHEBI:82833"/>
        <dbReference type="ChEBI" id="CHEBI:194443"/>
        <dbReference type="EC" id="2.4.99.17"/>
    </reaction>
</comment>
<evidence type="ECO:0000313" key="6">
    <source>
        <dbReference type="EMBL" id="RAV99187.1"/>
    </source>
</evidence>
<dbReference type="AlphaFoldDB" id="A0A364XY53"/>
<keyword evidence="2 5" id="KW-0808">Transferase</keyword>
<dbReference type="GO" id="GO:0008616">
    <property type="term" value="P:tRNA queuosine(34) biosynthetic process"/>
    <property type="evidence" value="ECO:0007669"/>
    <property type="project" value="UniProtKB-UniRule"/>
</dbReference>
<proteinExistence type="inferred from homology"/>
<dbReference type="SUPFAM" id="SSF111337">
    <property type="entry name" value="QueA-like"/>
    <property type="match status" value="1"/>
</dbReference>
<name>A0A364XY53_9BACT</name>
<sequence>MKPQLFIKDYTYDLPHERIAKFPLEKRDDSKLLVYQAGQIEHAAFRNILDFLPSNSFLVFNDTKVIPARLHFTKETGASIETFLLHPLLPSTLVVEAMIAHPSATWQCTIGNLKKWTTGTILQKKLGSTTLEAHLIDREKGVVEFRWNSSQSFAEIVSLSGETPLPPYLKRDVESSDKERYQTVYAHHDGAVAAPTAGLHFTDKILSAIQQQKMSTDFVTLHVSAGTFQPVKAEVASEHTMHEEQIIVRRETIINLLKANHFIVPVGTTAMRTLESLYWFGVRLLNDPAASFSIHQDEPYTIKQSATRTQILERILQQMDKKGIDMLTGETSIFIMPGYQFRMCDGLITNFHQPGSTLILLVAALVGDDWKKIYHEAMTNDYRFLSYGDSSLLLPSISS</sequence>
<dbReference type="UniPathway" id="UPA00392"/>